<name>A0ABX6P8S8_9BURK</name>
<dbReference type="InterPro" id="IPR002575">
    <property type="entry name" value="Aminoglycoside_PTrfase"/>
</dbReference>
<proteinExistence type="predicted"/>
<dbReference type="Gene3D" id="3.30.200.20">
    <property type="entry name" value="Phosphorylase Kinase, domain 1"/>
    <property type="match status" value="1"/>
</dbReference>
<evidence type="ECO:0000259" key="1">
    <source>
        <dbReference type="Pfam" id="PF01636"/>
    </source>
</evidence>
<dbReference type="SUPFAM" id="SSF56112">
    <property type="entry name" value="Protein kinase-like (PK-like)"/>
    <property type="match status" value="1"/>
</dbReference>
<keyword evidence="3" id="KW-1185">Reference proteome</keyword>
<dbReference type="InterPro" id="IPR011009">
    <property type="entry name" value="Kinase-like_dom_sf"/>
</dbReference>
<dbReference type="Pfam" id="PF01636">
    <property type="entry name" value="APH"/>
    <property type="match status" value="1"/>
</dbReference>
<evidence type="ECO:0000313" key="3">
    <source>
        <dbReference type="Proteomes" id="UP000500826"/>
    </source>
</evidence>
<dbReference type="Proteomes" id="UP000500826">
    <property type="component" value="Chromosome"/>
</dbReference>
<feature type="domain" description="Aminoglycoside phosphotransferase" evidence="1">
    <location>
        <begin position="139"/>
        <end position="189"/>
    </location>
</feature>
<organism evidence="2 3">
    <name type="scientific">Ramlibacter terrae</name>
    <dbReference type="NCBI Taxonomy" id="2732511"/>
    <lineage>
        <taxon>Bacteria</taxon>
        <taxon>Pseudomonadati</taxon>
        <taxon>Pseudomonadota</taxon>
        <taxon>Betaproteobacteria</taxon>
        <taxon>Burkholderiales</taxon>
        <taxon>Comamonadaceae</taxon>
        <taxon>Ramlibacter</taxon>
    </lineage>
</organism>
<reference evidence="2 3" key="1">
    <citation type="submission" date="2020-05" db="EMBL/GenBank/DDBJ databases">
        <title>Ramlibacter rhizophilus sp. nov., isolated from rhizosphere soil of national flower Mugunghwa from South Korea.</title>
        <authorList>
            <person name="Zheng-Fei Y."/>
            <person name="Huan T."/>
        </authorList>
    </citation>
    <scope>NUCLEOTIDE SEQUENCE [LARGE SCALE GENOMIC DNA]</scope>
    <source>
        <strain evidence="2 3">H242</strain>
    </source>
</reference>
<sequence>MENTNYFVTAEDLVGQREYVLTLFERLTAEQLPFYLHLMKHRRSAASPCPTRRATPAATSCTRSAASRPRWSTSCPATANWRRRRSIAPRWAPCSRACTSPGATTTARNPTCAACPGGTKPCRSCCPSWRRPGPALLRAELAFQNHVAAGSAYAALPRGPVHADLFRDNVMFEDGRLTGFFDFYFAGVDTGCSTSPSA</sequence>
<evidence type="ECO:0000313" key="2">
    <source>
        <dbReference type="EMBL" id="QJW85775.1"/>
    </source>
</evidence>
<dbReference type="Gene3D" id="3.90.1200.10">
    <property type="match status" value="1"/>
</dbReference>
<protein>
    <submittedName>
        <fullName evidence="2">Phosphotransferase</fullName>
    </submittedName>
</protein>
<gene>
    <name evidence="2" type="ORF">HK414_09240</name>
</gene>
<accession>A0ABX6P8S8</accession>
<dbReference type="EMBL" id="CP053418">
    <property type="protein sequence ID" value="QJW85775.1"/>
    <property type="molecule type" value="Genomic_DNA"/>
</dbReference>